<evidence type="ECO:0000313" key="1">
    <source>
        <dbReference type="EMBL" id="BBI91190.1"/>
    </source>
</evidence>
<gene>
    <name evidence="1" type="ORF">SSYIS1_02490</name>
</gene>
<dbReference type="Proteomes" id="UP000324392">
    <property type="component" value="Chromosome"/>
</dbReference>
<accession>A0A455VHW6</accession>
<dbReference type="EMBL" id="AP019531">
    <property type="protein sequence ID" value="BBI91190.1"/>
    <property type="molecule type" value="Genomic_DNA"/>
</dbReference>
<dbReference type="AlphaFoldDB" id="A0A455VHW6"/>
<sequence>MLVAKLNEKYDISMAIYIRFTLGCKRWEIEQQELEWLCKYQWNAVITCIFVDANLASEQHPHLTQAIEANRNSQITCQCF</sequence>
<evidence type="ECO:0000313" key="2">
    <source>
        <dbReference type="Proteomes" id="UP000324392"/>
    </source>
</evidence>
<protein>
    <submittedName>
        <fullName evidence="1">Uncharacterized protein</fullName>
    </submittedName>
</protein>
<organism evidence="1 2">
    <name type="scientific">Serratia symbiotica</name>
    <dbReference type="NCBI Taxonomy" id="138074"/>
    <lineage>
        <taxon>Bacteria</taxon>
        <taxon>Pseudomonadati</taxon>
        <taxon>Pseudomonadota</taxon>
        <taxon>Gammaproteobacteria</taxon>
        <taxon>Enterobacterales</taxon>
        <taxon>Yersiniaceae</taxon>
        <taxon>Serratia</taxon>
    </lineage>
</organism>
<proteinExistence type="predicted"/>
<name>A0A455VHW6_9GAMM</name>
<reference evidence="1 2" key="1">
    <citation type="submission" date="2019-03" db="EMBL/GenBank/DDBJ databases">
        <title>The genome sequence of Candidatus Serratia symbiotica strain IS.</title>
        <authorList>
            <person name="Nikoh N."/>
            <person name="Koga R."/>
            <person name="Oshima K."/>
            <person name="Hattori M."/>
            <person name="Fukatsu T."/>
        </authorList>
    </citation>
    <scope>NUCLEOTIDE SEQUENCE [LARGE SCALE GENOMIC DNA]</scope>
    <source>
        <strain evidence="1 2">IS</strain>
    </source>
</reference>